<organism evidence="2 3">
    <name type="scientific">Aspergillus heteromorphus CBS 117.55</name>
    <dbReference type="NCBI Taxonomy" id="1448321"/>
    <lineage>
        <taxon>Eukaryota</taxon>
        <taxon>Fungi</taxon>
        <taxon>Dikarya</taxon>
        <taxon>Ascomycota</taxon>
        <taxon>Pezizomycotina</taxon>
        <taxon>Eurotiomycetes</taxon>
        <taxon>Eurotiomycetidae</taxon>
        <taxon>Eurotiales</taxon>
        <taxon>Aspergillaceae</taxon>
        <taxon>Aspergillus</taxon>
        <taxon>Aspergillus subgen. Circumdati</taxon>
    </lineage>
</organism>
<proteinExistence type="predicted"/>
<reference evidence="2 3" key="1">
    <citation type="submission" date="2016-12" db="EMBL/GenBank/DDBJ databases">
        <title>The genomes of Aspergillus section Nigri reveals drivers in fungal speciation.</title>
        <authorList>
            <consortium name="DOE Joint Genome Institute"/>
            <person name="Vesth T.C."/>
            <person name="Nybo J."/>
            <person name="Theobald S."/>
            <person name="Brandl J."/>
            <person name="Frisvad J.C."/>
            <person name="Nielsen K.F."/>
            <person name="Lyhne E.K."/>
            <person name="Kogle M.E."/>
            <person name="Kuo A."/>
            <person name="Riley R."/>
            <person name="Clum A."/>
            <person name="Nolan M."/>
            <person name="Lipzen A."/>
            <person name="Salamov A."/>
            <person name="Henrissat B."/>
            <person name="Wiebenga A."/>
            <person name="De Vries R.P."/>
            <person name="Grigoriev I.V."/>
            <person name="Mortensen U.H."/>
            <person name="Andersen M.R."/>
            <person name="Baker S.E."/>
        </authorList>
    </citation>
    <scope>NUCLEOTIDE SEQUENCE [LARGE SCALE GENOMIC DNA]</scope>
    <source>
        <strain evidence="2 3">CBS 117.55</strain>
    </source>
</reference>
<dbReference type="AlphaFoldDB" id="A0A317WRP6"/>
<keyword evidence="3" id="KW-1185">Reference proteome</keyword>
<evidence type="ECO:0000256" key="1">
    <source>
        <dbReference type="SAM" id="Phobius"/>
    </source>
</evidence>
<feature type="transmembrane region" description="Helical" evidence="1">
    <location>
        <begin position="17"/>
        <end position="42"/>
    </location>
</feature>
<keyword evidence="1" id="KW-0472">Membrane</keyword>
<sequence length="55" mass="6234">MRMVCREDYVSVDVHALLLRSITIIIIIIVIVIIVVVVVVVAPRRRELTVSQSAY</sequence>
<dbReference type="Proteomes" id="UP000247233">
    <property type="component" value="Unassembled WGS sequence"/>
</dbReference>
<dbReference type="EMBL" id="MSFL01000004">
    <property type="protein sequence ID" value="PWY89124.1"/>
    <property type="molecule type" value="Genomic_DNA"/>
</dbReference>
<name>A0A317WRP6_9EURO</name>
<evidence type="ECO:0000313" key="2">
    <source>
        <dbReference type="EMBL" id="PWY89124.1"/>
    </source>
</evidence>
<dbReference type="RefSeq" id="XP_025402311.1">
    <property type="nucleotide sequence ID" value="XM_025538288.1"/>
</dbReference>
<dbReference type="VEuPathDB" id="FungiDB:BO70DRAFT_161643"/>
<evidence type="ECO:0000313" key="3">
    <source>
        <dbReference type="Proteomes" id="UP000247233"/>
    </source>
</evidence>
<accession>A0A317WRP6</accession>
<protein>
    <submittedName>
        <fullName evidence="2">Uncharacterized protein</fullName>
    </submittedName>
</protein>
<keyword evidence="1" id="KW-0812">Transmembrane</keyword>
<comment type="caution">
    <text evidence="2">The sequence shown here is derived from an EMBL/GenBank/DDBJ whole genome shotgun (WGS) entry which is preliminary data.</text>
</comment>
<keyword evidence="1" id="KW-1133">Transmembrane helix</keyword>
<dbReference type="GeneID" id="37060525"/>
<gene>
    <name evidence="2" type="ORF">BO70DRAFT_161643</name>
</gene>